<dbReference type="GO" id="GO:0005743">
    <property type="term" value="C:mitochondrial inner membrane"/>
    <property type="evidence" value="ECO:0007669"/>
    <property type="project" value="TreeGrafter"/>
</dbReference>
<dbReference type="PANTHER" id="PTHR28523:SF1">
    <property type="entry name" value="CYTOCHROME C OXIDASE ASSEMBLY FACTOR 1"/>
    <property type="match status" value="1"/>
</dbReference>
<dbReference type="GO" id="GO:0033617">
    <property type="term" value="P:mitochondrial respiratory chain complex IV assembly"/>
    <property type="evidence" value="ECO:0007669"/>
    <property type="project" value="InterPro"/>
</dbReference>
<reference evidence="3" key="2">
    <citation type="submission" date="2020-04" db="EMBL/GenBank/DDBJ databases">
        <authorList>
            <consortium name="NCBI Genome Project"/>
        </authorList>
    </citation>
    <scope>NUCLEOTIDE SEQUENCE</scope>
    <source>
        <strain evidence="3">CBS 781.70</strain>
    </source>
</reference>
<evidence type="ECO:0000313" key="1">
    <source>
        <dbReference type="EMBL" id="KAF1814464.1"/>
    </source>
</evidence>
<gene>
    <name evidence="1 3" type="ORF">P152DRAFT_393215</name>
</gene>
<dbReference type="OrthoDB" id="2100652at2759"/>
<keyword evidence="2" id="KW-1185">Reference proteome</keyword>
<evidence type="ECO:0000313" key="2">
    <source>
        <dbReference type="Proteomes" id="UP000504638"/>
    </source>
</evidence>
<dbReference type="InterPro" id="IPR042432">
    <property type="entry name" value="Coa1_fungi"/>
</dbReference>
<dbReference type="Pfam" id="PF08695">
    <property type="entry name" value="Coa1"/>
    <property type="match status" value="1"/>
</dbReference>
<dbReference type="EMBL" id="ML975153">
    <property type="protein sequence ID" value="KAF1814464.1"/>
    <property type="molecule type" value="Genomic_DNA"/>
</dbReference>
<reference evidence="3" key="3">
    <citation type="submission" date="2025-04" db="UniProtKB">
        <authorList>
            <consortium name="RefSeq"/>
        </authorList>
    </citation>
    <scope>IDENTIFICATION</scope>
    <source>
        <strain evidence="3">CBS 781.70</strain>
    </source>
</reference>
<accession>A0A6G1G8U2</accession>
<name>A0A6G1G8U2_9PEZI</name>
<proteinExistence type="predicted"/>
<protein>
    <submittedName>
        <fullName evidence="1 3">DUF1783-domain-containing protein</fullName>
    </submittedName>
</protein>
<dbReference type="RefSeq" id="XP_033536095.1">
    <property type="nucleotide sequence ID" value="XM_033676184.1"/>
</dbReference>
<sequence length="192" mass="21710">MLSRSGRPVSSVCSRLIRNNASRRTLVAAPKPNSGPLMSRRSDRALPDVSPSRRFLRTLPLFALAVGASTLAIFNYQKLSSSTVSSTLYALRVNDEAREILGDEIFYASKIPWIWGSIDQLHGRIDIQFSVKGTKGRGWMRFRSERKTRMGYFETLEWSLKLDDGRIVDFLHPDQPDPFQNADLGEPQPRSP</sequence>
<dbReference type="PANTHER" id="PTHR28523">
    <property type="entry name" value="CYTOCHROME C OXIDASE ASSEMBLY FACTOR 1"/>
    <property type="match status" value="1"/>
</dbReference>
<dbReference type="AlphaFoldDB" id="A0A6G1G8U2"/>
<evidence type="ECO:0000313" key="3">
    <source>
        <dbReference type="RefSeq" id="XP_033536095.1"/>
    </source>
</evidence>
<dbReference type="Proteomes" id="UP000504638">
    <property type="component" value="Unplaced"/>
</dbReference>
<dbReference type="InterPro" id="IPR014807">
    <property type="entry name" value="Coa1"/>
</dbReference>
<dbReference type="GeneID" id="54416754"/>
<reference evidence="1 3" key="1">
    <citation type="submission" date="2020-01" db="EMBL/GenBank/DDBJ databases">
        <authorList>
            <consortium name="DOE Joint Genome Institute"/>
            <person name="Haridas S."/>
            <person name="Albert R."/>
            <person name="Binder M."/>
            <person name="Bloem J."/>
            <person name="Labutti K."/>
            <person name="Salamov A."/>
            <person name="Andreopoulos B."/>
            <person name="Baker S.E."/>
            <person name="Barry K."/>
            <person name="Bills G."/>
            <person name="Bluhm B.H."/>
            <person name="Cannon C."/>
            <person name="Castanera R."/>
            <person name="Culley D.E."/>
            <person name="Daum C."/>
            <person name="Ezra D."/>
            <person name="Gonzalez J.B."/>
            <person name="Henrissat B."/>
            <person name="Kuo A."/>
            <person name="Liang C."/>
            <person name="Lipzen A."/>
            <person name="Lutzoni F."/>
            <person name="Magnuson J."/>
            <person name="Mondo S."/>
            <person name="Nolan M."/>
            <person name="Ohm R."/>
            <person name="Pangilinan J."/>
            <person name="Park H.-J."/>
            <person name="Ramirez L."/>
            <person name="Alfaro M."/>
            <person name="Sun H."/>
            <person name="Tritt A."/>
            <person name="Yoshinaga Y."/>
            <person name="Zwiers L.-H."/>
            <person name="Turgeon B.G."/>
            <person name="Goodwin S.B."/>
            <person name="Spatafora J.W."/>
            <person name="Crous P.W."/>
            <person name="Grigoriev I.V."/>
        </authorList>
    </citation>
    <scope>NUCLEOTIDE SEQUENCE</scope>
    <source>
        <strain evidence="1 3">CBS 781.70</strain>
    </source>
</reference>
<organism evidence="1">
    <name type="scientific">Eremomyces bilateralis CBS 781.70</name>
    <dbReference type="NCBI Taxonomy" id="1392243"/>
    <lineage>
        <taxon>Eukaryota</taxon>
        <taxon>Fungi</taxon>
        <taxon>Dikarya</taxon>
        <taxon>Ascomycota</taxon>
        <taxon>Pezizomycotina</taxon>
        <taxon>Dothideomycetes</taxon>
        <taxon>Dothideomycetes incertae sedis</taxon>
        <taxon>Eremomycetales</taxon>
        <taxon>Eremomycetaceae</taxon>
        <taxon>Eremomyces</taxon>
    </lineage>
</organism>